<protein>
    <submittedName>
        <fullName evidence="2">Uncharacterized protein</fullName>
    </submittedName>
</protein>
<gene>
    <name evidence="2" type="ORF">PIB30_044470</name>
</gene>
<organism evidence="2 3">
    <name type="scientific">Stylosanthes scabra</name>
    <dbReference type="NCBI Taxonomy" id="79078"/>
    <lineage>
        <taxon>Eukaryota</taxon>
        <taxon>Viridiplantae</taxon>
        <taxon>Streptophyta</taxon>
        <taxon>Embryophyta</taxon>
        <taxon>Tracheophyta</taxon>
        <taxon>Spermatophyta</taxon>
        <taxon>Magnoliopsida</taxon>
        <taxon>eudicotyledons</taxon>
        <taxon>Gunneridae</taxon>
        <taxon>Pentapetalae</taxon>
        <taxon>rosids</taxon>
        <taxon>fabids</taxon>
        <taxon>Fabales</taxon>
        <taxon>Fabaceae</taxon>
        <taxon>Papilionoideae</taxon>
        <taxon>50 kb inversion clade</taxon>
        <taxon>dalbergioids sensu lato</taxon>
        <taxon>Dalbergieae</taxon>
        <taxon>Pterocarpus clade</taxon>
        <taxon>Stylosanthes</taxon>
    </lineage>
</organism>
<feature type="non-terminal residue" evidence="2">
    <location>
        <position position="253"/>
    </location>
</feature>
<accession>A0ABU6UEH9</accession>
<evidence type="ECO:0000256" key="1">
    <source>
        <dbReference type="SAM" id="MobiDB-lite"/>
    </source>
</evidence>
<evidence type="ECO:0000313" key="3">
    <source>
        <dbReference type="Proteomes" id="UP001341840"/>
    </source>
</evidence>
<keyword evidence="3" id="KW-1185">Reference proteome</keyword>
<reference evidence="2 3" key="1">
    <citation type="journal article" date="2023" name="Plants (Basel)">
        <title>Bridging the Gap: Combining Genomics and Transcriptomics Approaches to Understand Stylosanthes scabra, an Orphan Legume from the Brazilian Caatinga.</title>
        <authorList>
            <person name="Ferreira-Neto J.R.C."/>
            <person name="da Silva M.D."/>
            <person name="Binneck E."/>
            <person name="de Melo N.F."/>
            <person name="da Silva R.H."/>
            <person name="de Melo A.L.T.M."/>
            <person name="Pandolfi V."/>
            <person name="Bustamante F.O."/>
            <person name="Brasileiro-Vidal A.C."/>
            <person name="Benko-Iseppon A.M."/>
        </authorList>
    </citation>
    <scope>NUCLEOTIDE SEQUENCE [LARGE SCALE GENOMIC DNA]</scope>
    <source>
        <tissue evidence="2">Leaves</tissue>
    </source>
</reference>
<dbReference type="EMBL" id="JASCZI010121094">
    <property type="protein sequence ID" value="MED6159682.1"/>
    <property type="molecule type" value="Genomic_DNA"/>
</dbReference>
<feature type="region of interest" description="Disordered" evidence="1">
    <location>
        <begin position="100"/>
        <end position="132"/>
    </location>
</feature>
<dbReference type="Proteomes" id="UP001341840">
    <property type="component" value="Unassembled WGS sequence"/>
</dbReference>
<proteinExistence type="predicted"/>
<sequence length="253" mass="27269">MEAYLIVLAPIRSRSRKRTPVVIGARTKNGVEDDAVVKRKVEPPDLEVTDVDARWRSSNRRRGSGVGDSRKIDGGFRRVCPVVSRPPPLMAAVFPWDRGKGPHGTSGEGRAATTAGRLKSLDNDRGQDVGSRGAEYTEYGVVKEEKQRTVTTLDNGAATVEGSSATARGDGSDYAGVLHGNAVAKGDGEPRTTNRHVVAALSSGRNLCRGWLCRASPIAAKPPPLMAAVFPWNRGRDDMAVTQGEQERRVEEK</sequence>
<comment type="caution">
    <text evidence="2">The sequence shown here is derived from an EMBL/GenBank/DDBJ whole genome shotgun (WGS) entry which is preliminary data.</text>
</comment>
<evidence type="ECO:0000313" key="2">
    <source>
        <dbReference type="EMBL" id="MED6159682.1"/>
    </source>
</evidence>
<name>A0ABU6UEH9_9FABA</name>